<dbReference type="KEGG" id="crq:GCK72_007653"/>
<evidence type="ECO:0000259" key="1">
    <source>
        <dbReference type="PROSITE" id="PS50097"/>
    </source>
</evidence>
<keyword evidence="3" id="KW-1185">Reference proteome</keyword>
<dbReference type="eggNOG" id="KOG2716">
    <property type="taxonomic scope" value="Eukaryota"/>
</dbReference>
<dbReference type="OMA" id="LITRHNC"/>
<dbReference type="SUPFAM" id="SSF54695">
    <property type="entry name" value="POZ domain"/>
    <property type="match status" value="1"/>
</dbReference>
<dbReference type="RefSeq" id="XP_003107257.2">
    <property type="nucleotide sequence ID" value="XM_003107209.2"/>
</dbReference>
<dbReference type="Pfam" id="PF02214">
    <property type="entry name" value="BTB_2"/>
    <property type="match status" value="1"/>
</dbReference>
<dbReference type="SMART" id="SM00225">
    <property type="entry name" value="BTB"/>
    <property type="match status" value="1"/>
</dbReference>
<dbReference type="OrthoDB" id="5804262at2759"/>
<dbReference type="HOGENOM" id="CLU_086154_0_0_1"/>
<sequence length="282" mass="33615">MSNFFVIYDHFLYFSTKTILKSNNFASKKLKEVLIFRLVKLNALYAVLITRHNCVLCILFDAQRVRTLNVGGTIFHTTKFTLTKFGGTLQKMVEYEIRTVSDENGDHLIDRSPKHFESILNFLRDGDIDLPDSVEKVKEIREEARYYELANLLELCDEFIDEKLAPGTRDHRNLKFIKNDDEYLQIVTEPVKPVFVFHYSPVEYGKFTYPYNLNIQDFVEKYRIQFDIYFKAQKVENNEKVFWKWSIHHYNKYLEGQDVYKYGVKEEIDDDIKKFLNNMPFP</sequence>
<dbReference type="PANTHER" id="PTHR11145">
    <property type="entry name" value="BTB/POZ DOMAIN-CONTAINING ADAPTER FOR CUL3-MEDIATED RHOA DEGRADATION PROTEIN FAMILY MEMBER"/>
    <property type="match status" value="1"/>
</dbReference>
<dbReference type="InterPro" id="IPR000210">
    <property type="entry name" value="BTB/POZ_dom"/>
</dbReference>
<dbReference type="CTD" id="9805464"/>
<dbReference type="STRING" id="31234.E3M9C3"/>
<dbReference type="InParanoid" id="E3M9C3"/>
<protein>
    <recommendedName>
        <fullName evidence="1">BTB domain-containing protein</fullName>
    </recommendedName>
</protein>
<dbReference type="Gene3D" id="3.30.710.10">
    <property type="entry name" value="Potassium Channel Kv1.1, Chain A"/>
    <property type="match status" value="1"/>
</dbReference>
<dbReference type="Proteomes" id="UP000008281">
    <property type="component" value="Unassembled WGS sequence"/>
</dbReference>
<dbReference type="InterPro" id="IPR011333">
    <property type="entry name" value="SKP1/BTB/POZ_sf"/>
</dbReference>
<dbReference type="PROSITE" id="PS50097">
    <property type="entry name" value="BTB"/>
    <property type="match status" value="1"/>
</dbReference>
<gene>
    <name evidence="2" type="ORF">CRE_14519</name>
</gene>
<dbReference type="PANTHER" id="PTHR11145:SF19">
    <property type="entry name" value="BTB DOMAIN-CONTAINING PROTEIN-RELATED"/>
    <property type="match status" value="1"/>
</dbReference>
<dbReference type="EMBL" id="DS268430">
    <property type="protein sequence ID" value="EFO96315.1"/>
    <property type="molecule type" value="Genomic_DNA"/>
</dbReference>
<organism evidence="3">
    <name type="scientific">Caenorhabditis remanei</name>
    <name type="common">Caenorhabditis vulgaris</name>
    <dbReference type="NCBI Taxonomy" id="31234"/>
    <lineage>
        <taxon>Eukaryota</taxon>
        <taxon>Metazoa</taxon>
        <taxon>Ecdysozoa</taxon>
        <taxon>Nematoda</taxon>
        <taxon>Chromadorea</taxon>
        <taxon>Rhabditida</taxon>
        <taxon>Rhabditina</taxon>
        <taxon>Rhabditomorpha</taxon>
        <taxon>Rhabditoidea</taxon>
        <taxon>Rhabditidae</taxon>
        <taxon>Peloderinae</taxon>
        <taxon>Caenorhabditis</taxon>
    </lineage>
</organism>
<dbReference type="InterPro" id="IPR003131">
    <property type="entry name" value="T1-type_BTB"/>
</dbReference>
<name>E3M9C3_CAERE</name>
<dbReference type="InterPro" id="IPR045068">
    <property type="entry name" value="BACURD1-3"/>
</dbReference>
<evidence type="ECO:0000313" key="2">
    <source>
        <dbReference type="EMBL" id="EFO96315.1"/>
    </source>
</evidence>
<dbReference type="GeneID" id="9805464"/>
<dbReference type="AlphaFoldDB" id="E3M9C3"/>
<proteinExistence type="predicted"/>
<feature type="domain" description="BTB" evidence="1">
    <location>
        <begin position="67"/>
        <end position="132"/>
    </location>
</feature>
<dbReference type="GO" id="GO:0051260">
    <property type="term" value="P:protein homooligomerization"/>
    <property type="evidence" value="ECO:0007669"/>
    <property type="project" value="InterPro"/>
</dbReference>
<evidence type="ECO:0000313" key="3">
    <source>
        <dbReference type="Proteomes" id="UP000008281"/>
    </source>
</evidence>
<accession>E3M9C3</accession>
<reference evidence="2" key="1">
    <citation type="submission" date="2007-07" db="EMBL/GenBank/DDBJ databases">
        <title>PCAP assembly of the Caenorhabditis remanei genome.</title>
        <authorList>
            <consortium name="The Caenorhabditis remanei Sequencing Consortium"/>
            <person name="Wilson R.K."/>
        </authorList>
    </citation>
    <scope>NUCLEOTIDE SEQUENCE [LARGE SCALE GENOMIC DNA]</scope>
    <source>
        <strain evidence="2">PB4641</strain>
    </source>
</reference>